<organism evidence="1">
    <name type="scientific">Triticum aestivum</name>
    <name type="common">Wheat</name>
    <dbReference type="NCBI Taxonomy" id="4565"/>
    <lineage>
        <taxon>Eukaryota</taxon>
        <taxon>Viridiplantae</taxon>
        <taxon>Streptophyta</taxon>
        <taxon>Embryophyta</taxon>
        <taxon>Tracheophyta</taxon>
        <taxon>Spermatophyta</taxon>
        <taxon>Magnoliopsida</taxon>
        <taxon>Liliopsida</taxon>
        <taxon>Poales</taxon>
        <taxon>Poaceae</taxon>
        <taxon>BOP clade</taxon>
        <taxon>Pooideae</taxon>
        <taxon>Triticodae</taxon>
        <taxon>Triticeae</taxon>
        <taxon>Triticinae</taxon>
        <taxon>Triticum</taxon>
    </lineage>
</organism>
<evidence type="ECO:0000313" key="1">
    <source>
        <dbReference type="EnsemblPlants" id="TraesCS6B02G325100.1"/>
    </source>
</evidence>
<dbReference type="Gramene" id="TraesCLE_scaffold_075129_01G000200.1">
    <property type="protein sequence ID" value="TraesCLE_scaffold_075129_01G000200.1"/>
    <property type="gene ID" value="TraesCLE_scaffold_075129_01G000200"/>
</dbReference>
<reference evidence="1" key="1">
    <citation type="submission" date="2018-08" db="EMBL/GenBank/DDBJ databases">
        <authorList>
            <person name="Rossello M."/>
        </authorList>
    </citation>
    <scope>NUCLEOTIDE SEQUENCE [LARGE SCALE GENOMIC DNA]</scope>
    <source>
        <strain evidence="1">cv. Chinese Spring</strain>
    </source>
</reference>
<dbReference type="Gramene" id="TraesCAD_scaffold_043119_01G000200.1">
    <property type="protein sequence ID" value="TraesCAD_scaffold_043119_01G000200.1"/>
    <property type="gene ID" value="TraesCAD_scaffold_043119_01G000200"/>
</dbReference>
<sequence length="130" mass="13634">MATTEAGGNGFEYLSDPIDRYVCWRKLGVLCCFGRFPLPDLVGGDCPPDGDPVQTLAFAAADSSIGDVGDAALTVQLGLNSTCDGLSLSAPDLEQSTGKDDPHAPGWTKSLTRASHGLIGWKENCNKICC</sequence>
<keyword evidence="2" id="KW-1185">Reference proteome</keyword>
<name>A0A3B6PNG3_WHEAT</name>
<dbReference type="Gramene" id="TraesWEE_scaffold_178317_01G000100.1">
    <property type="protein sequence ID" value="TraesWEE_scaffold_178317_01G000100.1"/>
    <property type="gene ID" value="TraesWEE_scaffold_178317_01G000100"/>
</dbReference>
<accession>A0A3B6PNG3</accession>
<dbReference type="Proteomes" id="UP000019116">
    <property type="component" value="Chromosome 6B"/>
</dbReference>
<dbReference type="Gramene" id="TraesPARA_EIv1.0_2083660.1">
    <property type="protein sequence ID" value="TraesPARA_EIv1.0_2083660.1.CDS"/>
    <property type="gene ID" value="TraesPARA_EIv1.0_2083660"/>
</dbReference>
<reference evidence="1" key="2">
    <citation type="submission" date="2018-10" db="UniProtKB">
        <authorList>
            <consortium name="EnsemblPlants"/>
        </authorList>
    </citation>
    <scope>IDENTIFICATION</scope>
</reference>
<dbReference type="Gramene" id="TraesCS6B03G0923400.1">
    <property type="protein sequence ID" value="TraesCS6B03G0923400.1.CDS"/>
    <property type="gene ID" value="TraesCS6B03G0923400"/>
</dbReference>
<protein>
    <submittedName>
        <fullName evidence="1">Uncharacterized protein</fullName>
    </submittedName>
</protein>
<dbReference type="Gramene" id="TraesROB_scaffold_174474_01G000100.1">
    <property type="protein sequence ID" value="TraesROB_scaffold_174474_01G000100.1"/>
    <property type="gene ID" value="TraesROB_scaffold_174474_01G000100"/>
</dbReference>
<dbReference type="EnsemblPlants" id="TraesCS6B02G325100.1">
    <property type="protein sequence ID" value="TraesCS6B02G325100.1"/>
    <property type="gene ID" value="TraesCS6B02G325100"/>
</dbReference>
<dbReference type="PaxDb" id="4565-Traes_6BL_5321BC6B6.1"/>
<dbReference type="Gramene" id="TraesCS6B02G325100.1">
    <property type="protein sequence ID" value="TraesCS6B02G325100.1"/>
    <property type="gene ID" value="TraesCS6B02G325100"/>
</dbReference>
<dbReference type="AlphaFoldDB" id="A0A3B6PNG3"/>
<proteinExistence type="predicted"/>
<evidence type="ECO:0000313" key="2">
    <source>
        <dbReference type="Proteomes" id="UP000019116"/>
    </source>
</evidence>